<feature type="domain" description="DUF7768" evidence="1">
    <location>
        <begin position="30"/>
        <end position="123"/>
    </location>
</feature>
<sequence>MCIPRYNHEGYADPTAHAALTKVFRQNLFTYICSPYRDNPRVNVMRARQYCKFAVSKGRIPLAPHLYFPQFMSEVDEREKAMNMNFELLRLCGEIWVFGERITEGMAAEIAHAERLRKNIRYFTTKCEEASVCK</sequence>
<accession>A0ABN0DQ57</accession>
<comment type="caution">
    <text evidence="2">The sequence shown here is derived from an EMBL/GenBank/DDBJ whole genome shotgun (WGS) entry which is preliminary data.</text>
</comment>
<protein>
    <recommendedName>
        <fullName evidence="1">DUF7768 domain-containing protein</fullName>
    </recommendedName>
</protein>
<organism evidence="2 3">
    <name type="scientific">Selenomonas noxia F0398</name>
    <dbReference type="NCBI Taxonomy" id="702437"/>
    <lineage>
        <taxon>Bacteria</taxon>
        <taxon>Bacillati</taxon>
        <taxon>Bacillota</taxon>
        <taxon>Negativicutes</taxon>
        <taxon>Selenomonadales</taxon>
        <taxon>Selenomonadaceae</taxon>
        <taxon>Selenomonas</taxon>
    </lineage>
</organism>
<dbReference type="Gene3D" id="3.40.50.10400">
    <property type="entry name" value="Hypothetical protein PA1492"/>
    <property type="match status" value="1"/>
</dbReference>
<evidence type="ECO:0000259" key="1">
    <source>
        <dbReference type="Pfam" id="PF24963"/>
    </source>
</evidence>
<dbReference type="Proteomes" id="UP000003175">
    <property type="component" value="Unassembled WGS sequence"/>
</dbReference>
<keyword evidence="3" id="KW-1185">Reference proteome</keyword>
<evidence type="ECO:0000313" key="2">
    <source>
        <dbReference type="EMBL" id="EHG24927.1"/>
    </source>
</evidence>
<evidence type="ECO:0000313" key="3">
    <source>
        <dbReference type="Proteomes" id="UP000003175"/>
    </source>
</evidence>
<dbReference type="EMBL" id="ADGH01000008">
    <property type="protein sequence ID" value="EHG24927.1"/>
    <property type="molecule type" value="Genomic_DNA"/>
</dbReference>
<dbReference type="RefSeq" id="WP_006696287.1">
    <property type="nucleotide sequence ID" value="NZ_JH376858.1"/>
</dbReference>
<gene>
    <name evidence="2" type="ORF">HMPREF9432_00957</name>
</gene>
<name>A0ABN0DQ57_9FIRM</name>
<dbReference type="Pfam" id="PF24963">
    <property type="entry name" value="DUF7768"/>
    <property type="match status" value="1"/>
</dbReference>
<proteinExistence type="predicted"/>
<reference evidence="2 3" key="1">
    <citation type="submission" date="2011-08" db="EMBL/GenBank/DDBJ databases">
        <title>The Genome Sequence of Selenomonas noxia F0398.</title>
        <authorList>
            <consortium name="The Broad Institute Genome Sequencing Platform"/>
            <person name="Earl A."/>
            <person name="Ward D."/>
            <person name="Feldgarden M."/>
            <person name="Gevers D."/>
            <person name="Izard J."/>
            <person name="Ganesan A."/>
            <person name="Blanton J.M."/>
            <person name="Baranova O.V."/>
            <person name="Tanner A.C."/>
            <person name="Dewhirst F.E."/>
            <person name="Young S.K."/>
            <person name="Zeng Q."/>
            <person name="Gargeya S."/>
            <person name="Fitzgerald M."/>
            <person name="Haas B."/>
            <person name="Abouelleil A."/>
            <person name="Alvarado L."/>
            <person name="Arachchi H.M."/>
            <person name="Berlin A."/>
            <person name="Brown A."/>
            <person name="Chapman S.B."/>
            <person name="Chen Z."/>
            <person name="Dunbar C."/>
            <person name="Freedman E."/>
            <person name="Gearin G."/>
            <person name="Gellesch M."/>
            <person name="Goldberg J."/>
            <person name="Griggs A."/>
            <person name="Gujja S."/>
            <person name="Heiman D."/>
            <person name="Howarth C."/>
            <person name="Larson L."/>
            <person name="Lui A."/>
            <person name="MacDonald P.J.P."/>
            <person name="Montmayeur A."/>
            <person name="Murphy C."/>
            <person name="Neiman D."/>
            <person name="Pearson M."/>
            <person name="Priest M."/>
            <person name="Roberts A."/>
            <person name="Saif S."/>
            <person name="Shea T."/>
            <person name="Shenoy N."/>
            <person name="Sisk P."/>
            <person name="Stolte C."/>
            <person name="Sykes S."/>
            <person name="Wortman J."/>
            <person name="Nusbaum C."/>
            <person name="Birren B."/>
        </authorList>
    </citation>
    <scope>NUCLEOTIDE SEQUENCE [LARGE SCALE GENOMIC DNA]</scope>
    <source>
        <strain evidence="2 3">F0398</strain>
    </source>
</reference>
<dbReference type="InterPro" id="IPR056670">
    <property type="entry name" value="DUF7768"/>
</dbReference>